<protein>
    <submittedName>
        <fullName evidence="1">Uncharacterized protein</fullName>
    </submittedName>
</protein>
<proteinExistence type="predicted"/>
<dbReference type="EMBL" id="JAWQEG010001318">
    <property type="protein sequence ID" value="KAK3880517.1"/>
    <property type="molecule type" value="Genomic_DNA"/>
</dbReference>
<reference evidence="1" key="1">
    <citation type="submission" date="2023-10" db="EMBL/GenBank/DDBJ databases">
        <title>Genome assemblies of two species of porcelain crab, Petrolisthes cinctipes and Petrolisthes manimaculis (Anomura: Porcellanidae).</title>
        <authorList>
            <person name="Angst P."/>
        </authorList>
    </citation>
    <scope>NUCLEOTIDE SEQUENCE</scope>
    <source>
        <strain evidence="1">PB745_01</strain>
        <tissue evidence="1">Gill</tissue>
    </source>
</reference>
<keyword evidence="2" id="KW-1185">Reference proteome</keyword>
<gene>
    <name evidence="1" type="ORF">Pcinc_015006</name>
</gene>
<dbReference type="Proteomes" id="UP001286313">
    <property type="component" value="Unassembled WGS sequence"/>
</dbReference>
<dbReference type="AlphaFoldDB" id="A0AAE1FWN6"/>
<accession>A0AAE1FWN6</accession>
<evidence type="ECO:0000313" key="2">
    <source>
        <dbReference type="Proteomes" id="UP001286313"/>
    </source>
</evidence>
<evidence type="ECO:0000313" key="1">
    <source>
        <dbReference type="EMBL" id="KAK3880517.1"/>
    </source>
</evidence>
<sequence length="88" mass="9422">MEAWVEEKVEVKLRCGMEHLDGRTAGKKDPIVWQTDDCDGGGGDDGVGIGVGGGGGGVSNVDKLRGYYDEARNRLKNYLGREDGEFCG</sequence>
<organism evidence="1 2">
    <name type="scientific">Petrolisthes cinctipes</name>
    <name type="common">Flat porcelain crab</name>
    <dbReference type="NCBI Taxonomy" id="88211"/>
    <lineage>
        <taxon>Eukaryota</taxon>
        <taxon>Metazoa</taxon>
        <taxon>Ecdysozoa</taxon>
        <taxon>Arthropoda</taxon>
        <taxon>Crustacea</taxon>
        <taxon>Multicrustacea</taxon>
        <taxon>Malacostraca</taxon>
        <taxon>Eumalacostraca</taxon>
        <taxon>Eucarida</taxon>
        <taxon>Decapoda</taxon>
        <taxon>Pleocyemata</taxon>
        <taxon>Anomura</taxon>
        <taxon>Galatheoidea</taxon>
        <taxon>Porcellanidae</taxon>
        <taxon>Petrolisthes</taxon>
    </lineage>
</organism>
<comment type="caution">
    <text evidence="1">The sequence shown here is derived from an EMBL/GenBank/DDBJ whole genome shotgun (WGS) entry which is preliminary data.</text>
</comment>
<name>A0AAE1FWN6_PETCI</name>